<evidence type="ECO:0000256" key="3">
    <source>
        <dbReference type="SAM" id="Phobius"/>
    </source>
</evidence>
<accession>A0A085TRU5</accession>
<evidence type="ECO:0000256" key="1">
    <source>
        <dbReference type="ARBA" id="ARBA00007274"/>
    </source>
</evidence>
<comment type="similarity">
    <text evidence="1">Belongs to the transferase hexapeptide repeat family.</text>
</comment>
<organism evidence="4 5">
    <name type="scientific">Thioclava atlantica</name>
    <dbReference type="NCBI Taxonomy" id="1317124"/>
    <lineage>
        <taxon>Bacteria</taxon>
        <taxon>Pseudomonadati</taxon>
        <taxon>Pseudomonadota</taxon>
        <taxon>Alphaproteobacteria</taxon>
        <taxon>Rhodobacterales</taxon>
        <taxon>Paracoccaceae</taxon>
        <taxon>Thioclava</taxon>
    </lineage>
</organism>
<gene>
    <name evidence="4" type="ORF">DW2_18044</name>
</gene>
<evidence type="ECO:0000313" key="4">
    <source>
        <dbReference type="EMBL" id="KFE33442.1"/>
    </source>
</evidence>
<comment type="caution">
    <text evidence="4">The sequence shown here is derived from an EMBL/GenBank/DDBJ whole genome shotgun (WGS) entry which is preliminary data.</text>
</comment>
<dbReference type="PANTHER" id="PTHR23416">
    <property type="entry name" value="SIALIC ACID SYNTHASE-RELATED"/>
    <property type="match status" value="1"/>
</dbReference>
<evidence type="ECO:0000313" key="5">
    <source>
        <dbReference type="Proteomes" id="UP000028607"/>
    </source>
</evidence>
<feature type="transmembrane region" description="Helical" evidence="3">
    <location>
        <begin position="24"/>
        <end position="41"/>
    </location>
</feature>
<keyword evidence="2 4" id="KW-0808">Transferase</keyword>
<dbReference type="PANTHER" id="PTHR23416:SF23">
    <property type="entry name" value="ACETYLTRANSFERASE C18B11.09C-RELATED"/>
    <property type="match status" value="1"/>
</dbReference>
<proteinExistence type="inferred from homology"/>
<dbReference type="InterPro" id="IPR011004">
    <property type="entry name" value="Trimer_LpxA-like_sf"/>
</dbReference>
<reference evidence="4 5" key="2">
    <citation type="journal article" date="2015" name="Antonie Van Leeuwenhoek">
        <title>Thioclava indica sp. nov., isolated from surface seawater of the Indian Ocean.</title>
        <authorList>
            <person name="Liu Y."/>
            <person name="Lai Q."/>
            <person name="Du J."/>
            <person name="Xu H."/>
            <person name="Jiang L."/>
            <person name="Shao Z."/>
        </authorList>
    </citation>
    <scope>NUCLEOTIDE SEQUENCE [LARGE SCALE GENOMIC DNA]</scope>
    <source>
        <strain evidence="4 5">13D2W-2</strain>
    </source>
</reference>
<keyword evidence="3" id="KW-0812">Transmembrane</keyword>
<dbReference type="GO" id="GO:0008374">
    <property type="term" value="F:O-acyltransferase activity"/>
    <property type="evidence" value="ECO:0007669"/>
    <property type="project" value="TreeGrafter"/>
</dbReference>
<reference evidence="5" key="1">
    <citation type="submission" date="2013-04" db="EMBL/GenBank/DDBJ databases">
        <title>Thioclava sp. 13D2W-2 Genome Sequencing.</title>
        <authorList>
            <person name="Lai Q."/>
            <person name="Li G."/>
            <person name="Shao Z."/>
        </authorList>
    </citation>
    <scope>NUCLEOTIDE SEQUENCE [LARGE SCALE GENOMIC DNA]</scope>
    <source>
        <strain evidence="5">13D2W-2</strain>
    </source>
</reference>
<dbReference type="Proteomes" id="UP000028607">
    <property type="component" value="Unassembled WGS sequence"/>
</dbReference>
<dbReference type="GO" id="GO:0005829">
    <property type="term" value="C:cytosol"/>
    <property type="evidence" value="ECO:0007669"/>
    <property type="project" value="TreeGrafter"/>
</dbReference>
<name>A0A085TRU5_9RHOB</name>
<dbReference type="InterPro" id="IPR051159">
    <property type="entry name" value="Hexapeptide_acetyltransf"/>
</dbReference>
<dbReference type="AlphaFoldDB" id="A0A085TRU5"/>
<keyword evidence="3" id="KW-1133">Transmembrane helix</keyword>
<dbReference type="STRING" id="1317124.DW2_18044"/>
<protein>
    <submittedName>
        <fullName evidence="4">Transferase</fullName>
    </submittedName>
</protein>
<evidence type="ECO:0000256" key="2">
    <source>
        <dbReference type="ARBA" id="ARBA00022679"/>
    </source>
</evidence>
<sequence length="181" mass="19759">MPLVEVRRNRSTRSWSRREQLGRVAWWVAWPLFGFSPRVFWGWRRWLLRRFGAKVGTEAHVYPSVRISIPWNITLGTQCAVGDRAILYALGPIVIGNRATVSQGAHLCAGTHDLTQPHRPLVKPPITIGDDAWVATEAFVGPGITVGAGAVAGARAVVVKDVEGGWIVAGNPARPIRKVGS</sequence>
<dbReference type="Gene3D" id="2.160.10.10">
    <property type="entry name" value="Hexapeptide repeat proteins"/>
    <property type="match status" value="1"/>
</dbReference>
<keyword evidence="5" id="KW-1185">Reference proteome</keyword>
<dbReference type="eggNOG" id="COG0110">
    <property type="taxonomic scope" value="Bacteria"/>
</dbReference>
<dbReference type="EMBL" id="AQRC01000020">
    <property type="protein sequence ID" value="KFE33442.1"/>
    <property type="molecule type" value="Genomic_DNA"/>
</dbReference>
<dbReference type="SUPFAM" id="SSF51161">
    <property type="entry name" value="Trimeric LpxA-like enzymes"/>
    <property type="match status" value="1"/>
</dbReference>
<keyword evidence="3" id="KW-0472">Membrane</keyword>